<dbReference type="PROSITE" id="PS50088">
    <property type="entry name" value="ANK_REPEAT"/>
    <property type="match status" value="2"/>
</dbReference>
<dbReference type="STRING" id="856793.MICA_2393"/>
<dbReference type="InterPro" id="IPR050767">
    <property type="entry name" value="Sel1_AlgK"/>
</dbReference>
<feature type="signal peptide" evidence="2">
    <location>
        <begin position="1"/>
        <end position="20"/>
    </location>
</feature>
<feature type="chain" id="PRO_5003432637" evidence="2">
    <location>
        <begin position="21"/>
        <end position="796"/>
    </location>
</feature>
<dbReference type="RefSeq" id="WP_014103918.1">
    <property type="nucleotide sequence ID" value="NC_016026.1"/>
</dbReference>
<keyword evidence="2" id="KW-0732">Signal</keyword>
<keyword evidence="4" id="KW-1185">Reference proteome</keyword>
<name>G2KMK2_MICAA</name>
<dbReference type="PANTHER" id="PTHR11102:SF160">
    <property type="entry name" value="ERAD-ASSOCIATED E3 UBIQUITIN-PROTEIN LIGASE COMPONENT HRD3"/>
    <property type="match status" value="1"/>
</dbReference>
<gene>
    <name evidence="3" type="ordered locus">MICA_2393</name>
</gene>
<dbReference type="SMART" id="SM00248">
    <property type="entry name" value="ANK"/>
    <property type="match status" value="4"/>
</dbReference>
<dbReference type="InterPro" id="IPR002110">
    <property type="entry name" value="Ankyrin_rpt"/>
</dbReference>
<evidence type="ECO:0000313" key="3">
    <source>
        <dbReference type="EMBL" id="AEP10695.1"/>
    </source>
</evidence>
<sequence>MKRLVILFLFFLTVSSSGYAEIYNSPLLSKAESGDVCAQAKIAHNYAYGSGGARLDYAKAIEWYEKAVNVECKEGLCSQCQKEAFRSFGLLYKRKSPISDEKKAFYWLKKAAESGNTLAFKNMAEYYAEGRVVKRDYERAYYWITRGKAQGAKTSYDDFIVEIKAHLTPAKIQKIDEENQKFIEEMAMAQRNAFADMMDKTTLGFNPNADRVSKANARLAFEIGLNKSSYDLVGVQKLIDSGALTGGYTPKEAFLFMAIKNNDPDLVRLLLRNGIDPNSTDGQGVPALYKCGRVQRTNVALALIEAGANVNASNERGSSILMDASRLGNIDLVRALVQKGADINAVENDGPPEFSYDALYYALTNRNQKIAEILMQAGAVHQKKHDKFNKNRDQPEACSREKKLCPDGREVSLAPPSCAFPTCLQQKEKEIYPIVKGTFSEVDKRLSDEAIHILANGSIEEKNGIAHKIRANPSAYNPAALRALSKIYFAHMEDKAGAFWYMVADMRNRYDSLICKNKESAWNVLSFDFSVKQFKPYAEHNPDTIQKIYENVIIWDQNTPYAYDSRWRLIGNGKKGYSITDSIPDDVCVSPDRFLEFQSLNRDQYARVIEQYVKKFDVRKEPLNQSAGELTALLKKAEAGDREAQYQLIYQQNLQHLNLKSLKDRGEHVEKWLKKSSAQGYAPATALLGKYYTLGFDYFFRGHGGAPQTEKGLSMLKEAGANGYIMAYFYLSEYYRHIKDPAEAYAWVSVAAILADDGRREIYESEKTRLASELKGHNWENAQKRASALIRQYKKE</sequence>
<dbReference type="KEGG" id="mai:MICA_2393"/>
<organism evidence="3 4">
    <name type="scientific">Micavibrio aeruginosavorus (strain ARL-13)</name>
    <dbReference type="NCBI Taxonomy" id="856793"/>
    <lineage>
        <taxon>Bacteria</taxon>
        <taxon>Pseudomonadati</taxon>
        <taxon>Bdellovibrionota</taxon>
        <taxon>Bdellovibrionia</taxon>
        <taxon>Bdellovibrionales</taxon>
        <taxon>Pseudobdellovibrionaceae</taxon>
        <taxon>Micavibrio</taxon>
    </lineage>
</organism>
<dbReference type="AlphaFoldDB" id="G2KMK2"/>
<dbReference type="SUPFAM" id="SSF81901">
    <property type="entry name" value="HCP-like"/>
    <property type="match status" value="2"/>
</dbReference>
<feature type="repeat" description="ANK" evidence="1">
    <location>
        <begin position="250"/>
        <end position="282"/>
    </location>
</feature>
<reference evidence="3 4" key="1">
    <citation type="journal article" date="2011" name="BMC Genomics">
        <title>Genomic insights into an obligate epibiotic bacterial predator: Micavibrio aeruginosavorus ARL-13.</title>
        <authorList>
            <person name="Wang Z."/>
            <person name="Kadouri D."/>
            <person name="Wu M."/>
        </authorList>
    </citation>
    <scope>NUCLEOTIDE SEQUENCE [LARGE SCALE GENOMIC DNA]</scope>
    <source>
        <strain evidence="3 4">ARL-13</strain>
    </source>
</reference>
<keyword evidence="1" id="KW-0040">ANK repeat</keyword>
<feature type="repeat" description="ANK" evidence="1">
    <location>
        <begin position="316"/>
        <end position="348"/>
    </location>
</feature>
<dbReference type="InterPro" id="IPR006597">
    <property type="entry name" value="Sel1-like"/>
</dbReference>
<evidence type="ECO:0000256" key="2">
    <source>
        <dbReference type="SAM" id="SignalP"/>
    </source>
</evidence>
<proteinExistence type="predicted"/>
<dbReference type="HOGENOM" id="CLU_352955_0_0_5"/>
<dbReference type="Gene3D" id="1.25.40.20">
    <property type="entry name" value="Ankyrin repeat-containing domain"/>
    <property type="match status" value="1"/>
</dbReference>
<dbReference type="Gene3D" id="1.25.40.10">
    <property type="entry name" value="Tetratricopeptide repeat domain"/>
    <property type="match status" value="2"/>
</dbReference>
<accession>G2KMK2</accession>
<dbReference type="PROSITE" id="PS50297">
    <property type="entry name" value="ANK_REP_REGION"/>
    <property type="match status" value="1"/>
</dbReference>
<dbReference type="PANTHER" id="PTHR11102">
    <property type="entry name" value="SEL-1-LIKE PROTEIN"/>
    <property type="match status" value="1"/>
</dbReference>
<dbReference type="InterPro" id="IPR011990">
    <property type="entry name" value="TPR-like_helical_dom_sf"/>
</dbReference>
<dbReference type="Pfam" id="PF08238">
    <property type="entry name" value="Sel1"/>
    <property type="match status" value="5"/>
</dbReference>
<dbReference type="Proteomes" id="UP000009286">
    <property type="component" value="Chromosome"/>
</dbReference>
<dbReference type="eggNOG" id="COG0790">
    <property type="taxonomic scope" value="Bacteria"/>
</dbReference>
<evidence type="ECO:0000256" key="1">
    <source>
        <dbReference type="PROSITE-ProRule" id="PRU00023"/>
    </source>
</evidence>
<dbReference type="SUPFAM" id="SSF48403">
    <property type="entry name" value="Ankyrin repeat"/>
    <property type="match status" value="1"/>
</dbReference>
<dbReference type="eggNOG" id="COG0666">
    <property type="taxonomic scope" value="Bacteria"/>
</dbReference>
<dbReference type="InterPro" id="IPR036770">
    <property type="entry name" value="Ankyrin_rpt-contain_sf"/>
</dbReference>
<dbReference type="EMBL" id="CP002382">
    <property type="protein sequence ID" value="AEP10695.1"/>
    <property type="molecule type" value="Genomic_DNA"/>
</dbReference>
<dbReference type="OrthoDB" id="9797030at2"/>
<dbReference type="Pfam" id="PF12796">
    <property type="entry name" value="Ank_2"/>
    <property type="match status" value="1"/>
</dbReference>
<dbReference type="SMART" id="SM00671">
    <property type="entry name" value="SEL1"/>
    <property type="match status" value="5"/>
</dbReference>
<evidence type="ECO:0000313" key="4">
    <source>
        <dbReference type="Proteomes" id="UP000009286"/>
    </source>
</evidence>
<protein>
    <submittedName>
        <fullName evidence="3">Ankyrin repeat family protein</fullName>
    </submittedName>
</protein>